<dbReference type="GO" id="GO:0003677">
    <property type="term" value="F:DNA binding"/>
    <property type="evidence" value="ECO:0007669"/>
    <property type="project" value="InterPro"/>
</dbReference>
<evidence type="ECO:0000256" key="1">
    <source>
        <dbReference type="SAM" id="MobiDB-lite"/>
    </source>
</evidence>
<name>A0A2U8VZC3_9HYPH</name>
<keyword evidence="4" id="KW-1185">Reference proteome</keyword>
<dbReference type="EMBL" id="CP029551">
    <property type="protein sequence ID" value="AWN39125.1"/>
    <property type="molecule type" value="Genomic_DNA"/>
</dbReference>
<dbReference type="Pfam" id="PF01381">
    <property type="entry name" value="HTH_3"/>
    <property type="match status" value="1"/>
</dbReference>
<dbReference type="AlphaFoldDB" id="A0A2U8VZC3"/>
<evidence type="ECO:0000313" key="3">
    <source>
        <dbReference type="EMBL" id="AWN39125.1"/>
    </source>
</evidence>
<dbReference type="InterPro" id="IPR010982">
    <property type="entry name" value="Lambda_DNA-bd_dom_sf"/>
</dbReference>
<gene>
    <name evidence="3" type="ORF">DK427_19875</name>
</gene>
<organism evidence="3 4">
    <name type="scientific">Methylobacterium radiodurans</name>
    <dbReference type="NCBI Taxonomy" id="2202828"/>
    <lineage>
        <taxon>Bacteria</taxon>
        <taxon>Pseudomonadati</taxon>
        <taxon>Pseudomonadota</taxon>
        <taxon>Alphaproteobacteria</taxon>
        <taxon>Hyphomicrobiales</taxon>
        <taxon>Methylobacteriaceae</taxon>
        <taxon>Methylobacterium</taxon>
    </lineage>
</organism>
<evidence type="ECO:0000259" key="2">
    <source>
        <dbReference type="Pfam" id="PF01381"/>
    </source>
</evidence>
<dbReference type="SUPFAM" id="SSF47413">
    <property type="entry name" value="lambda repressor-like DNA-binding domains"/>
    <property type="match status" value="1"/>
</dbReference>
<dbReference type="OrthoDB" id="7997198at2"/>
<sequence length="107" mass="11394">MPGYLCQAARNLIGLSQQELHLLSRVSKKSINDYENGFAVLRPPLIERIAATLREQGARLVTGPGFVGVVASASRDDEQGRSRSPRKAPAHAPRAKPVGNLGDGHAG</sequence>
<feature type="domain" description="HTH cro/C1-type" evidence="2">
    <location>
        <begin position="8"/>
        <end position="54"/>
    </location>
</feature>
<feature type="region of interest" description="Disordered" evidence="1">
    <location>
        <begin position="72"/>
        <end position="107"/>
    </location>
</feature>
<reference evidence="3 4" key="1">
    <citation type="submission" date="2018-05" db="EMBL/GenBank/DDBJ databases">
        <title>Complete Genome Sequence of Methylobacterium sp. 17Sr1-43.</title>
        <authorList>
            <person name="Srinivasan S."/>
        </authorList>
    </citation>
    <scope>NUCLEOTIDE SEQUENCE [LARGE SCALE GENOMIC DNA]</scope>
    <source>
        <strain evidence="3 4">17Sr1-43</strain>
    </source>
</reference>
<dbReference type="InterPro" id="IPR001387">
    <property type="entry name" value="Cro/C1-type_HTH"/>
</dbReference>
<accession>A0A2U8VZC3</accession>
<protein>
    <recommendedName>
        <fullName evidence="2">HTH cro/C1-type domain-containing protein</fullName>
    </recommendedName>
</protein>
<dbReference type="Gene3D" id="1.10.260.40">
    <property type="entry name" value="lambda repressor-like DNA-binding domains"/>
    <property type="match status" value="1"/>
</dbReference>
<dbReference type="CDD" id="cd00093">
    <property type="entry name" value="HTH_XRE"/>
    <property type="match status" value="1"/>
</dbReference>
<dbReference type="Proteomes" id="UP000246058">
    <property type="component" value="Chromosome"/>
</dbReference>
<evidence type="ECO:0000313" key="4">
    <source>
        <dbReference type="Proteomes" id="UP000246058"/>
    </source>
</evidence>
<dbReference type="KEGG" id="meti:DK427_19875"/>
<proteinExistence type="predicted"/>